<dbReference type="PROSITE" id="PS51707">
    <property type="entry name" value="CYTH"/>
    <property type="match status" value="1"/>
</dbReference>
<dbReference type="EMBL" id="CAJZAH010000008">
    <property type="protein sequence ID" value="CAG9183102.1"/>
    <property type="molecule type" value="Genomic_DNA"/>
</dbReference>
<dbReference type="InterPro" id="IPR033469">
    <property type="entry name" value="CYTH-like_dom_sf"/>
</dbReference>
<keyword evidence="3" id="KW-1185">Reference proteome</keyword>
<name>A0ABN7ZGB7_9BURK</name>
<feature type="domain" description="CYTH" evidence="1">
    <location>
        <begin position="2"/>
        <end position="205"/>
    </location>
</feature>
<dbReference type="InterPro" id="IPR039013">
    <property type="entry name" value="YgiF"/>
</dbReference>
<gene>
    <name evidence="2" type="primary">ygiF</name>
    <name evidence="2" type="ORF">LMG21510_04757</name>
</gene>
<comment type="caution">
    <text evidence="2">The sequence shown here is derived from an EMBL/GenBank/DDBJ whole genome shotgun (WGS) entry which is preliminary data.</text>
</comment>
<dbReference type="RefSeq" id="WP_224044316.1">
    <property type="nucleotide sequence ID" value="NZ_CAJZAH010000008.1"/>
</dbReference>
<dbReference type="InterPro" id="IPR023577">
    <property type="entry name" value="CYTH_domain"/>
</dbReference>
<dbReference type="CDD" id="cd07756">
    <property type="entry name" value="CYTH-like_Pase_CHAD"/>
    <property type="match status" value="1"/>
</dbReference>
<sequence length="214" mass="22992">MAREIELKLAVPDGALAPLAGWLDANALPRGEFELLNIYLDTPDHALARSRAALRLRRKGAQWLQTLKTAGSSAGGLAVRNEWEMPVEGEAIDLSRLPADARTLLAPLAARLAPVFRTDFRRRTWLIRTEDGEIEAALDQGTISVPARPGASEPIQELELEWLSGDAGRAAQALQALGERLRAIAPLTPADASKAARGYRLAGIGTDGNDHGQP</sequence>
<dbReference type="EC" id="3.6.1.25" evidence="2"/>
<keyword evidence="2" id="KW-0378">Hydrolase</keyword>
<dbReference type="SUPFAM" id="SSF55154">
    <property type="entry name" value="CYTH-like phosphatases"/>
    <property type="match status" value="1"/>
</dbReference>
<dbReference type="Gene3D" id="2.40.320.10">
    <property type="entry name" value="Hypothetical Protein Pfu-838710-001"/>
    <property type="match status" value="1"/>
</dbReference>
<accession>A0ABN7ZGB7</accession>
<evidence type="ECO:0000313" key="3">
    <source>
        <dbReference type="Proteomes" id="UP000721236"/>
    </source>
</evidence>
<dbReference type="SMART" id="SM01118">
    <property type="entry name" value="CYTH"/>
    <property type="match status" value="1"/>
</dbReference>
<dbReference type="PANTHER" id="PTHR39569">
    <property type="entry name" value="INORGANIC TRIPHOSPHATASE"/>
    <property type="match status" value="1"/>
</dbReference>
<organism evidence="2 3">
    <name type="scientific">Cupriavidus respiraculi</name>
    <dbReference type="NCBI Taxonomy" id="195930"/>
    <lineage>
        <taxon>Bacteria</taxon>
        <taxon>Pseudomonadati</taxon>
        <taxon>Pseudomonadota</taxon>
        <taxon>Betaproteobacteria</taxon>
        <taxon>Burkholderiales</taxon>
        <taxon>Burkholderiaceae</taxon>
        <taxon>Cupriavidus</taxon>
    </lineage>
</organism>
<evidence type="ECO:0000313" key="2">
    <source>
        <dbReference type="EMBL" id="CAG9183102.1"/>
    </source>
</evidence>
<dbReference type="Pfam" id="PF01928">
    <property type="entry name" value="CYTH"/>
    <property type="match status" value="1"/>
</dbReference>
<reference evidence="2 3" key="1">
    <citation type="submission" date="2021-08" db="EMBL/GenBank/DDBJ databases">
        <authorList>
            <person name="Peeters C."/>
        </authorList>
    </citation>
    <scope>NUCLEOTIDE SEQUENCE [LARGE SCALE GENOMIC DNA]</scope>
    <source>
        <strain evidence="2 3">LMG 21510</strain>
    </source>
</reference>
<dbReference type="PANTHER" id="PTHR39569:SF1">
    <property type="entry name" value="INORGANIC TRIPHOSPHATASE"/>
    <property type="match status" value="1"/>
</dbReference>
<proteinExistence type="predicted"/>
<dbReference type="GO" id="GO:0050355">
    <property type="term" value="F:inorganic triphosphate phosphatase activity"/>
    <property type="evidence" value="ECO:0007669"/>
    <property type="project" value="UniProtKB-EC"/>
</dbReference>
<dbReference type="Proteomes" id="UP000721236">
    <property type="component" value="Unassembled WGS sequence"/>
</dbReference>
<protein>
    <submittedName>
        <fullName evidence="2">Inorganic triphosphatase</fullName>
        <ecNumber evidence="2">3.6.1.25</ecNumber>
    </submittedName>
</protein>
<evidence type="ECO:0000259" key="1">
    <source>
        <dbReference type="PROSITE" id="PS51707"/>
    </source>
</evidence>